<dbReference type="EMBL" id="JASNQZ010000010">
    <property type="protein sequence ID" value="KAL0952338.1"/>
    <property type="molecule type" value="Genomic_DNA"/>
</dbReference>
<evidence type="ECO:0000256" key="1">
    <source>
        <dbReference type="ARBA" id="ARBA00007274"/>
    </source>
</evidence>
<feature type="domain" description="Maltose/galactoside acetyltransferase" evidence="4">
    <location>
        <begin position="25"/>
        <end position="109"/>
    </location>
</feature>
<protein>
    <recommendedName>
        <fullName evidence="4">Maltose/galactoside acetyltransferase domain-containing protein</fullName>
    </recommendedName>
</protein>
<dbReference type="InterPro" id="IPR011004">
    <property type="entry name" value="Trimer_LpxA-like_sf"/>
</dbReference>
<dbReference type="InterPro" id="IPR001451">
    <property type="entry name" value="Hexapep"/>
</dbReference>
<evidence type="ECO:0000313" key="5">
    <source>
        <dbReference type="EMBL" id="KAL0952338.1"/>
    </source>
</evidence>
<dbReference type="InterPro" id="IPR024688">
    <property type="entry name" value="Mac_dom"/>
</dbReference>
<evidence type="ECO:0000256" key="2">
    <source>
        <dbReference type="ARBA" id="ARBA00022679"/>
    </source>
</evidence>
<reference evidence="6" key="1">
    <citation type="submission" date="2024-06" db="EMBL/GenBank/DDBJ databases">
        <title>Multi-omics analyses provide insights into the biosynthesis of the anticancer antibiotic pleurotin in Hohenbuehelia grisea.</title>
        <authorList>
            <person name="Weaver J.A."/>
            <person name="Alberti F."/>
        </authorList>
    </citation>
    <scope>NUCLEOTIDE SEQUENCE [LARGE SCALE GENOMIC DNA]</scope>
    <source>
        <strain evidence="6">T-177</strain>
    </source>
</reference>
<dbReference type="Proteomes" id="UP001556367">
    <property type="component" value="Unassembled WGS sequence"/>
</dbReference>
<organism evidence="5 6">
    <name type="scientific">Hohenbuehelia grisea</name>
    <dbReference type="NCBI Taxonomy" id="104357"/>
    <lineage>
        <taxon>Eukaryota</taxon>
        <taxon>Fungi</taxon>
        <taxon>Dikarya</taxon>
        <taxon>Basidiomycota</taxon>
        <taxon>Agaricomycotina</taxon>
        <taxon>Agaricomycetes</taxon>
        <taxon>Agaricomycetidae</taxon>
        <taxon>Agaricales</taxon>
        <taxon>Pleurotineae</taxon>
        <taxon>Pleurotaceae</taxon>
        <taxon>Hohenbuehelia</taxon>
    </lineage>
</organism>
<dbReference type="PANTHER" id="PTHR23416:SF23">
    <property type="entry name" value="ACETYLTRANSFERASE C18B11.09C-RELATED"/>
    <property type="match status" value="1"/>
</dbReference>
<evidence type="ECO:0000259" key="4">
    <source>
        <dbReference type="SMART" id="SM01266"/>
    </source>
</evidence>
<dbReference type="Gene3D" id="2.160.10.10">
    <property type="entry name" value="Hexapeptide repeat proteins"/>
    <property type="match status" value="1"/>
</dbReference>
<name>A0ABR3J9I3_9AGAR</name>
<sequence>MSSNAARLAAIDAEYADILSTLTETQKALLGLPYMANEPALVRGRLKARRILLKYNHSEPSLYDPPDLNPAEKPKGIGGSDDAGGEPAPGVGSDERRKLLADLFEIDYEKLAHVEVEPPFYCDYGTNIKLEGSWYTNFNTVILDCAEVRIGTGVLFGPNVSIYSATHTAALPERQAGLERALPVSIGRDSWIGGGVSIMAGVNIGKGCTIGAGSVVTRDIPDFSVAVGSPAKVVKTLQGEERGSLQ</sequence>
<dbReference type="InterPro" id="IPR051159">
    <property type="entry name" value="Hexapeptide_acetyltransf"/>
</dbReference>
<dbReference type="Pfam" id="PF00132">
    <property type="entry name" value="Hexapep"/>
    <property type="match status" value="1"/>
</dbReference>
<keyword evidence="6" id="KW-1185">Reference proteome</keyword>
<comment type="caution">
    <text evidence="5">The sequence shown here is derived from an EMBL/GenBank/DDBJ whole genome shotgun (WGS) entry which is preliminary data.</text>
</comment>
<dbReference type="PANTHER" id="PTHR23416">
    <property type="entry name" value="SIALIC ACID SYNTHASE-RELATED"/>
    <property type="match status" value="1"/>
</dbReference>
<dbReference type="CDD" id="cd03357">
    <property type="entry name" value="LbH_MAT_GAT"/>
    <property type="match status" value="1"/>
</dbReference>
<dbReference type="SUPFAM" id="SSF51161">
    <property type="entry name" value="Trimeric LpxA-like enzymes"/>
    <property type="match status" value="1"/>
</dbReference>
<evidence type="ECO:0000256" key="3">
    <source>
        <dbReference type="SAM" id="MobiDB-lite"/>
    </source>
</evidence>
<accession>A0ABR3J9I3</accession>
<comment type="similarity">
    <text evidence="1">Belongs to the transferase hexapeptide repeat family.</text>
</comment>
<evidence type="ECO:0000313" key="6">
    <source>
        <dbReference type="Proteomes" id="UP001556367"/>
    </source>
</evidence>
<proteinExistence type="inferred from homology"/>
<dbReference type="SMART" id="SM01266">
    <property type="entry name" value="Mac"/>
    <property type="match status" value="1"/>
</dbReference>
<gene>
    <name evidence="5" type="ORF">HGRIS_006618</name>
</gene>
<keyword evidence="2" id="KW-0808">Transferase</keyword>
<dbReference type="Pfam" id="PF12464">
    <property type="entry name" value="Mac"/>
    <property type="match status" value="1"/>
</dbReference>
<feature type="region of interest" description="Disordered" evidence="3">
    <location>
        <begin position="63"/>
        <end position="93"/>
    </location>
</feature>